<accession>A0A969PX11</accession>
<evidence type="ECO:0000256" key="6">
    <source>
        <dbReference type="ARBA" id="ARBA00022840"/>
    </source>
</evidence>
<evidence type="ECO:0000256" key="4">
    <source>
        <dbReference type="ARBA" id="ARBA00022694"/>
    </source>
</evidence>
<feature type="binding site" evidence="8">
    <location>
        <begin position="26"/>
        <end position="31"/>
    </location>
    <ligand>
        <name>ATP</name>
        <dbReference type="ChEBI" id="CHEBI:30616"/>
    </ligand>
</feature>
<dbReference type="Pfam" id="PF11734">
    <property type="entry name" value="TilS_C"/>
    <property type="match status" value="1"/>
</dbReference>
<dbReference type="GO" id="GO:0006400">
    <property type="term" value="P:tRNA modification"/>
    <property type="evidence" value="ECO:0007669"/>
    <property type="project" value="UniProtKB-UniRule"/>
</dbReference>
<evidence type="ECO:0000256" key="8">
    <source>
        <dbReference type="HAMAP-Rule" id="MF_01161"/>
    </source>
</evidence>
<keyword evidence="5 8" id="KW-0547">Nucleotide-binding</keyword>
<evidence type="ECO:0000256" key="3">
    <source>
        <dbReference type="ARBA" id="ARBA00022598"/>
    </source>
</evidence>
<dbReference type="AlphaFoldDB" id="A0A969PX11"/>
<dbReference type="InterPro" id="IPR011063">
    <property type="entry name" value="TilS/TtcA_N"/>
</dbReference>
<keyword evidence="2 8" id="KW-0963">Cytoplasm</keyword>
<comment type="function">
    <text evidence="8">Ligates lysine onto the cytidine present at position 34 of the AUA codon-specific tRNA(Ile) that contains the anticodon CAU, in an ATP-dependent manner. Cytidine is converted to lysidine, thus changing the amino acid specificity of the tRNA from methionine to isoleucine.</text>
</comment>
<dbReference type="GO" id="GO:0005737">
    <property type="term" value="C:cytoplasm"/>
    <property type="evidence" value="ECO:0007669"/>
    <property type="project" value="UniProtKB-SubCell"/>
</dbReference>
<comment type="subcellular location">
    <subcellularLocation>
        <location evidence="1 8">Cytoplasm</location>
    </subcellularLocation>
</comment>
<evidence type="ECO:0000313" key="10">
    <source>
        <dbReference type="EMBL" id="NJP39034.1"/>
    </source>
</evidence>
<keyword evidence="3 8" id="KW-0436">Ligase</keyword>
<evidence type="ECO:0000259" key="9">
    <source>
        <dbReference type="SMART" id="SM00977"/>
    </source>
</evidence>
<keyword evidence="11" id="KW-1185">Reference proteome</keyword>
<name>A0A969PX11_9BACI</name>
<dbReference type="EC" id="6.3.4.19" evidence="8"/>
<dbReference type="RefSeq" id="WP_168009075.1">
    <property type="nucleotide sequence ID" value="NZ_JAATHJ010000036.1"/>
</dbReference>
<dbReference type="GO" id="GO:0005524">
    <property type="term" value="F:ATP binding"/>
    <property type="evidence" value="ECO:0007669"/>
    <property type="project" value="UniProtKB-UniRule"/>
</dbReference>
<dbReference type="SUPFAM" id="SSF56037">
    <property type="entry name" value="PheT/TilS domain"/>
    <property type="match status" value="1"/>
</dbReference>
<evidence type="ECO:0000256" key="7">
    <source>
        <dbReference type="ARBA" id="ARBA00048539"/>
    </source>
</evidence>
<dbReference type="EMBL" id="JAATHJ010000036">
    <property type="protein sequence ID" value="NJP39034.1"/>
    <property type="molecule type" value="Genomic_DNA"/>
</dbReference>
<evidence type="ECO:0000256" key="1">
    <source>
        <dbReference type="ARBA" id="ARBA00004496"/>
    </source>
</evidence>
<comment type="caution">
    <text evidence="10">The sequence shown here is derived from an EMBL/GenBank/DDBJ whole genome shotgun (WGS) entry which is preliminary data.</text>
</comment>
<protein>
    <recommendedName>
        <fullName evidence="8">tRNA(Ile)-lysidine synthase</fullName>
        <ecNumber evidence="8">6.3.4.19</ecNumber>
    </recommendedName>
    <alternativeName>
        <fullName evidence="8">tRNA(Ile)-2-lysyl-cytidine synthase</fullName>
    </alternativeName>
    <alternativeName>
        <fullName evidence="8">tRNA(Ile)-lysidine synthetase</fullName>
    </alternativeName>
</protein>
<gene>
    <name evidence="8 10" type="primary">tilS</name>
    <name evidence="10" type="ORF">HCN83_15805</name>
</gene>
<proteinExistence type="inferred from homology"/>
<dbReference type="Gene3D" id="3.30.465.60">
    <property type="match status" value="1"/>
</dbReference>
<dbReference type="SUPFAM" id="SSF52402">
    <property type="entry name" value="Adenine nucleotide alpha hydrolases-like"/>
    <property type="match status" value="1"/>
</dbReference>
<dbReference type="Pfam" id="PF01171">
    <property type="entry name" value="ATP_bind_3"/>
    <property type="match status" value="1"/>
</dbReference>
<dbReference type="GO" id="GO:0032267">
    <property type="term" value="F:tRNA(Ile)-lysidine synthase activity"/>
    <property type="evidence" value="ECO:0007669"/>
    <property type="project" value="UniProtKB-EC"/>
</dbReference>
<dbReference type="InterPro" id="IPR012795">
    <property type="entry name" value="tRNA_Ile_lys_synt_N"/>
</dbReference>
<dbReference type="InterPro" id="IPR012094">
    <property type="entry name" value="tRNA_Ile_lys_synt"/>
</dbReference>
<dbReference type="InterPro" id="IPR014729">
    <property type="entry name" value="Rossmann-like_a/b/a_fold"/>
</dbReference>
<dbReference type="PANTHER" id="PTHR43033:SF1">
    <property type="entry name" value="TRNA(ILE)-LYSIDINE SYNTHASE-RELATED"/>
    <property type="match status" value="1"/>
</dbReference>
<dbReference type="InterPro" id="IPR012796">
    <property type="entry name" value="Lysidine-tRNA-synth_C"/>
</dbReference>
<dbReference type="Proteomes" id="UP000752012">
    <property type="component" value="Unassembled WGS sequence"/>
</dbReference>
<dbReference type="CDD" id="cd01992">
    <property type="entry name" value="TilS_N"/>
    <property type="match status" value="1"/>
</dbReference>
<organism evidence="10 11">
    <name type="scientific">Alkalicoccus luteus</name>
    <dbReference type="NCBI Taxonomy" id="1237094"/>
    <lineage>
        <taxon>Bacteria</taxon>
        <taxon>Bacillati</taxon>
        <taxon>Bacillota</taxon>
        <taxon>Bacilli</taxon>
        <taxon>Bacillales</taxon>
        <taxon>Bacillaceae</taxon>
        <taxon>Alkalicoccus</taxon>
    </lineage>
</organism>
<dbReference type="NCBIfam" id="TIGR02432">
    <property type="entry name" value="lysidine_TilS_N"/>
    <property type="match status" value="1"/>
</dbReference>
<dbReference type="SMART" id="SM00977">
    <property type="entry name" value="TilS_C"/>
    <property type="match status" value="1"/>
</dbReference>
<dbReference type="Gene3D" id="3.40.50.620">
    <property type="entry name" value="HUPs"/>
    <property type="match status" value="1"/>
</dbReference>
<dbReference type="PANTHER" id="PTHR43033">
    <property type="entry name" value="TRNA(ILE)-LYSIDINE SYNTHASE-RELATED"/>
    <property type="match status" value="1"/>
</dbReference>
<reference evidence="10 11" key="1">
    <citation type="submission" date="2020-03" db="EMBL/GenBank/DDBJ databases">
        <title>Assessment of the enzymatic potential of alkaline-tolerant lipase obtained from Bacillus luteus H11 (technogenic soil) for the bioremediation of saline soils contaminated with petroleum substances.</title>
        <authorList>
            <person name="Kalwasinska A."/>
        </authorList>
    </citation>
    <scope>NUCLEOTIDE SEQUENCE [LARGE SCALE GENOMIC DNA]</scope>
    <source>
        <strain evidence="10 11">H11</strain>
    </source>
</reference>
<comment type="domain">
    <text evidence="8">The N-terminal region contains the highly conserved SGGXDS motif, predicted to be a P-loop motif involved in ATP binding.</text>
</comment>
<keyword evidence="4 8" id="KW-0819">tRNA processing</keyword>
<comment type="catalytic activity">
    <reaction evidence="7 8">
        <text>cytidine(34) in tRNA(Ile2) + L-lysine + ATP = lysidine(34) in tRNA(Ile2) + AMP + diphosphate + H(+)</text>
        <dbReference type="Rhea" id="RHEA:43744"/>
        <dbReference type="Rhea" id="RHEA-COMP:10625"/>
        <dbReference type="Rhea" id="RHEA-COMP:10670"/>
        <dbReference type="ChEBI" id="CHEBI:15378"/>
        <dbReference type="ChEBI" id="CHEBI:30616"/>
        <dbReference type="ChEBI" id="CHEBI:32551"/>
        <dbReference type="ChEBI" id="CHEBI:33019"/>
        <dbReference type="ChEBI" id="CHEBI:82748"/>
        <dbReference type="ChEBI" id="CHEBI:83665"/>
        <dbReference type="ChEBI" id="CHEBI:456215"/>
        <dbReference type="EC" id="6.3.4.19"/>
    </reaction>
</comment>
<feature type="domain" description="Lysidine-tRNA(Ile) synthetase C-terminal" evidence="9">
    <location>
        <begin position="364"/>
        <end position="435"/>
    </location>
</feature>
<evidence type="ECO:0000313" key="11">
    <source>
        <dbReference type="Proteomes" id="UP000752012"/>
    </source>
</evidence>
<keyword evidence="6 8" id="KW-0067">ATP-binding</keyword>
<dbReference type="NCBIfam" id="TIGR02433">
    <property type="entry name" value="lysidine_TilS_C"/>
    <property type="match status" value="1"/>
</dbReference>
<sequence length="448" mass="50496">MRQAIEPFASRHNLFEPHDAVIAAVSGGADSMAMLWYLHRYTLLRPEVVYMHHHLRSEADEEVHFLRRFCEEHALVFHVKHLDVAAQKRKTGSGTQEAARELRYQEIDRLMKDRNIPLAATAHHGDDQAETLLMRFLRGTPRGEGIPVRRSLTNGAVIRPLLAVSRADIVQFLQRENVSWCEDSSNTSDVYERNRIRMSVMPVLREENPQLHRAAQAMSEQGALEDTYLLQEAEKQLSRFQFAPDAVRFSTVDWQAVPAALQSRVIPLLLNYLNPLAPWGKHHVTVFQRTASGRDASETGTIGSGIQLERSYSQFVLRRSEAADLPAEQTVKPGVICGADEYEARGEVERAEVTLRAEKAALPLIMRTRKDGDRIHTASGTKKLKKLFIDAKIPRKERDRWPIVADSHGTILWVPFLAVTVPPNGPPASLQEIQLTFVSGQGLTAIHN</sequence>
<evidence type="ECO:0000256" key="2">
    <source>
        <dbReference type="ARBA" id="ARBA00022490"/>
    </source>
</evidence>
<evidence type="ECO:0000256" key="5">
    <source>
        <dbReference type="ARBA" id="ARBA00022741"/>
    </source>
</evidence>
<dbReference type="HAMAP" id="MF_01161">
    <property type="entry name" value="tRNA_Ile_lys_synt"/>
    <property type="match status" value="1"/>
</dbReference>
<comment type="similarity">
    <text evidence="8">Belongs to the tRNA(Ile)-lysidine synthase family.</text>
</comment>